<proteinExistence type="predicted"/>
<organism evidence="2 3">
    <name type="scientific">Brevibacterium pityocampae</name>
    <dbReference type="NCBI Taxonomy" id="506594"/>
    <lineage>
        <taxon>Bacteria</taxon>
        <taxon>Bacillati</taxon>
        <taxon>Actinomycetota</taxon>
        <taxon>Actinomycetes</taxon>
        <taxon>Micrococcales</taxon>
        <taxon>Brevibacteriaceae</taxon>
        <taxon>Brevibacterium</taxon>
    </lineage>
</organism>
<dbReference type="EMBL" id="BAABGL010000012">
    <property type="protein sequence ID" value="GAA4390944.1"/>
    <property type="molecule type" value="Genomic_DNA"/>
</dbReference>
<sequence>MIEPSQYAAPPAPRSSRTGGPIGLVAVILAGLAWAFTVARSVGLYLFPLLAPDFSGSFELYGLFAFVSAIVILVTALAALVCGTIGLVRVRPRRSLTVIATTIAALIVFDTVFFGVLGLSTGFLAGRF</sequence>
<feature type="transmembrane region" description="Helical" evidence="1">
    <location>
        <begin position="95"/>
        <end position="119"/>
    </location>
</feature>
<reference evidence="3" key="1">
    <citation type="journal article" date="2019" name="Int. J. Syst. Evol. Microbiol.">
        <title>The Global Catalogue of Microorganisms (GCM) 10K type strain sequencing project: providing services to taxonomists for standard genome sequencing and annotation.</title>
        <authorList>
            <consortium name="The Broad Institute Genomics Platform"/>
            <consortium name="The Broad Institute Genome Sequencing Center for Infectious Disease"/>
            <person name="Wu L."/>
            <person name="Ma J."/>
        </authorList>
    </citation>
    <scope>NUCLEOTIDE SEQUENCE [LARGE SCALE GENOMIC DNA]</scope>
    <source>
        <strain evidence="3">JCM 17808</strain>
    </source>
</reference>
<keyword evidence="1" id="KW-1133">Transmembrane helix</keyword>
<dbReference type="Proteomes" id="UP001500642">
    <property type="component" value="Unassembled WGS sequence"/>
</dbReference>
<feature type="transmembrane region" description="Helical" evidence="1">
    <location>
        <begin position="21"/>
        <end position="48"/>
    </location>
</feature>
<keyword evidence="1" id="KW-0472">Membrane</keyword>
<keyword evidence="1" id="KW-0812">Transmembrane</keyword>
<evidence type="ECO:0000313" key="3">
    <source>
        <dbReference type="Proteomes" id="UP001500642"/>
    </source>
</evidence>
<dbReference type="RefSeq" id="WP_295688591.1">
    <property type="nucleotide sequence ID" value="NZ_BAABGL010000012.1"/>
</dbReference>
<name>A0ABP8JHQ3_9MICO</name>
<protein>
    <submittedName>
        <fullName evidence="2">Uncharacterized protein</fullName>
    </submittedName>
</protein>
<accession>A0ABP8JHQ3</accession>
<feature type="transmembrane region" description="Helical" evidence="1">
    <location>
        <begin position="60"/>
        <end position="88"/>
    </location>
</feature>
<evidence type="ECO:0000313" key="2">
    <source>
        <dbReference type="EMBL" id="GAA4390944.1"/>
    </source>
</evidence>
<keyword evidence="3" id="KW-1185">Reference proteome</keyword>
<gene>
    <name evidence="2" type="ORF">GCM10023167_17880</name>
</gene>
<evidence type="ECO:0000256" key="1">
    <source>
        <dbReference type="SAM" id="Phobius"/>
    </source>
</evidence>
<comment type="caution">
    <text evidence="2">The sequence shown here is derived from an EMBL/GenBank/DDBJ whole genome shotgun (WGS) entry which is preliminary data.</text>
</comment>